<comment type="caution">
    <text evidence="2">The sequence shown here is derived from an EMBL/GenBank/DDBJ whole genome shotgun (WGS) entry which is preliminary data.</text>
</comment>
<feature type="region of interest" description="Disordered" evidence="1">
    <location>
        <begin position="1"/>
        <end position="53"/>
    </location>
</feature>
<organism evidence="2 3">
    <name type="scientific">Leptospira weilii str. UI 13098</name>
    <dbReference type="NCBI Taxonomy" id="1088542"/>
    <lineage>
        <taxon>Bacteria</taxon>
        <taxon>Pseudomonadati</taxon>
        <taxon>Spirochaetota</taxon>
        <taxon>Spirochaetia</taxon>
        <taxon>Leptospirales</taxon>
        <taxon>Leptospiraceae</taxon>
        <taxon>Leptospira</taxon>
    </lineage>
</organism>
<evidence type="ECO:0000313" key="2">
    <source>
        <dbReference type="EMBL" id="EMN91213.1"/>
    </source>
</evidence>
<sequence>MANAKKKAVKKKTAKKSTKKSTSGKKIPSANVVSSSNSGVAVDMTPKSSETKE</sequence>
<dbReference type="RefSeq" id="WP_004502754.1">
    <property type="nucleotide sequence ID" value="NZ_AHNU02000034.1"/>
</dbReference>
<dbReference type="Proteomes" id="UP000012118">
    <property type="component" value="Unassembled WGS sequence"/>
</dbReference>
<gene>
    <name evidence="2" type="ORF">LEP1GSC108_3296</name>
</gene>
<protein>
    <submittedName>
        <fullName evidence="2">Uncharacterized protein</fullName>
    </submittedName>
</protein>
<dbReference type="AlphaFoldDB" id="M6QFD1"/>
<feature type="compositionally biased region" description="Low complexity" evidence="1">
    <location>
        <begin position="24"/>
        <end position="42"/>
    </location>
</feature>
<dbReference type="EMBL" id="AHNU02000034">
    <property type="protein sequence ID" value="EMN91213.1"/>
    <property type="molecule type" value="Genomic_DNA"/>
</dbReference>
<accession>M6QFD1</accession>
<feature type="compositionally biased region" description="Basic residues" evidence="1">
    <location>
        <begin position="1"/>
        <end position="23"/>
    </location>
</feature>
<evidence type="ECO:0000313" key="3">
    <source>
        <dbReference type="Proteomes" id="UP000012118"/>
    </source>
</evidence>
<name>M6QFD1_9LEPT</name>
<keyword evidence="3" id="KW-1185">Reference proteome</keyword>
<reference evidence="2 3" key="1">
    <citation type="submission" date="2013-01" db="EMBL/GenBank/DDBJ databases">
        <authorList>
            <person name="Harkins D.M."/>
            <person name="Durkin A.S."/>
            <person name="Brinkac L.M."/>
            <person name="Haft D.H."/>
            <person name="Selengut J.D."/>
            <person name="Sanka R."/>
            <person name="DePew J."/>
            <person name="Purushe J."/>
            <person name="Chanthongthip A."/>
            <person name="Lattana O."/>
            <person name="Phetsouvanh R."/>
            <person name="Newton P.N."/>
            <person name="Vinetz J.M."/>
            <person name="Sutton G.G."/>
            <person name="Nierman W.C."/>
            <person name="Fouts D.E."/>
        </authorList>
    </citation>
    <scope>NUCLEOTIDE SEQUENCE [LARGE SCALE GENOMIC DNA]</scope>
    <source>
        <strain evidence="2 3">UI 13098</strain>
    </source>
</reference>
<evidence type="ECO:0000256" key="1">
    <source>
        <dbReference type="SAM" id="MobiDB-lite"/>
    </source>
</evidence>
<proteinExistence type="predicted"/>